<dbReference type="KEGG" id="dpx:DAPPUDRAFT_240168"/>
<evidence type="ECO:0000313" key="2">
    <source>
        <dbReference type="Proteomes" id="UP000000305"/>
    </source>
</evidence>
<keyword evidence="2" id="KW-1185">Reference proteome</keyword>
<dbReference type="InParanoid" id="E9GB13"/>
<sequence length="56" mass="6164">MGINVNVQWFCSPTPVQAVAFLNFAGFEVADLEVMMVGSSWSSCWCLKLLCQFNSG</sequence>
<proteinExistence type="predicted"/>
<accession>E9GB13</accession>
<protein>
    <submittedName>
        <fullName evidence="1">Uncharacterized protein</fullName>
    </submittedName>
</protein>
<dbReference type="EMBL" id="GL732537">
    <property type="protein sequence ID" value="EFX83450.1"/>
    <property type="molecule type" value="Genomic_DNA"/>
</dbReference>
<organism evidence="1 2">
    <name type="scientific">Daphnia pulex</name>
    <name type="common">Water flea</name>
    <dbReference type="NCBI Taxonomy" id="6669"/>
    <lineage>
        <taxon>Eukaryota</taxon>
        <taxon>Metazoa</taxon>
        <taxon>Ecdysozoa</taxon>
        <taxon>Arthropoda</taxon>
        <taxon>Crustacea</taxon>
        <taxon>Branchiopoda</taxon>
        <taxon>Diplostraca</taxon>
        <taxon>Cladocera</taxon>
        <taxon>Anomopoda</taxon>
        <taxon>Daphniidae</taxon>
        <taxon>Daphnia</taxon>
    </lineage>
</organism>
<name>E9GB13_DAPPU</name>
<dbReference type="HOGENOM" id="CLU_3016279_0_0_1"/>
<evidence type="ECO:0000313" key="1">
    <source>
        <dbReference type="EMBL" id="EFX83450.1"/>
    </source>
</evidence>
<dbReference type="AlphaFoldDB" id="E9GB13"/>
<dbReference type="Proteomes" id="UP000000305">
    <property type="component" value="Unassembled WGS sequence"/>
</dbReference>
<gene>
    <name evidence="1" type="ORF">DAPPUDRAFT_240168</name>
</gene>
<reference evidence="1 2" key="1">
    <citation type="journal article" date="2011" name="Science">
        <title>The ecoresponsive genome of Daphnia pulex.</title>
        <authorList>
            <person name="Colbourne J.K."/>
            <person name="Pfrender M.E."/>
            <person name="Gilbert D."/>
            <person name="Thomas W.K."/>
            <person name="Tucker A."/>
            <person name="Oakley T.H."/>
            <person name="Tokishita S."/>
            <person name="Aerts A."/>
            <person name="Arnold G.J."/>
            <person name="Basu M.K."/>
            <person name="Bauer D.J."/>
            <person name="Caceres C.E."/>
            <person name="Carmel L."/>
            <person name="Casola C."/>
            <person name="Choi J.H."/>
            <person name="Detter J.C."/>
            <person name="Dong Q."/>
            <person name="Dusheyko S."/>
            <person name="Eads B.D."/>
            <person name="Frohlich T."/>
            <person name="Geiler-Samerotte K.A."/>
            <person name="Gerlach D."/>
            <person name="Hatcher P."/>
            <person name="Jogdeo S."/>
            <person name="Krijgsveld J."/>
            <person name="Kriventseva E.V."/>
            <person name="Kultz D."/>
            <person name="Laforsch C."/>
            <person name="Lindquist E."/>
            <person name="Lopez J."/>
            <person name="Manak J.R."/>
            <person name="Muller J."/>
            <person name="Pangilinan J."/>
            <person name="Patwardhan R.P."/>
            <person name="Pitluck S."/>
            <person name="Pritham E.J."/>
            <person name="Rechtsteiner A."/>
            <person name="Rho M."/>
            <person name="Rogozin I.B."/>
            <person name="Sakarya O."/>
            <person name="Salamov A."/>
            <person name="Schaack S."/>
            <person name="Shapiro H."/>
            <person name="Shiga Y."/>
            <person name="Skalitzky C."/>
            <person name="Smith Z."/>
            <person name="Souvorov A."/>
            <person name="Sung W."/>
            <person name="Tang Z."/>
            <person name="Tsuchiya D."/>
            <person name="Tu H."/>
            <person name="Vos H."/>
            <person name="Wang M."/>
            <person name="Wolf Y.I."/>
            <person name="Yamagata H."/>
            <person name="Yamada T."/>
            <person name="Ye Y."/>
            <person name="Shaw J.R."/>
            <person name="Andrews J."/>
            <person name="Crease T.J."/>
            <person name="Tang H."/>
            <person name="Lucas S.M."/>
            <person name="Robertson H.M."/>
            <person name="Bork P."/>
            <person name="Koonin E.V."/>
            <person name="Zdobnov E.M."/>
            <person name="Grigoriev I.V."/>
            <person name="Lynch M."/>
            <person name="Boore J.L."/>
        </authorList>
    </citation>
    <scope>NUCLEOTIDE SEQUENCE [LARGE SCALE GENOMIC DNA]</scope>
</reference>